<comment type="caution">
    <text evidence="3">The sequence shown here is derived from an EMBL/GenBank/DDBJ whole genome shotgun (WGS) entry which is preliminary data.</text>
</comment>
<proteinExistence type="predicted"/>
<feature type="region of interest" description="Disordered" evidence="1">
    <location>
        <begin position="270"/>
        <end position="291"/>
    </location>
</feature>
<feature type="transmembrane region" description="Helical" evidence="2">
    <location>
        <begin position="116"/>
        <end position="138"/>
    </location>
</feature>
<dbReference type="GO" id="GO:0005783">
    <property type="term" value="C:endoplasmic reticulum"/>
    <property type="evidence" value="ECO:0007669"/>
    <property type="project" value="TreeGrafter"/>
</dbReference>
<dbReference type="Proteomes" id="UP000683000">
    <property type="component" value="Unassembled WGS sequence"/>
</dbReference>
<sequence length="367" mass="39761">MKRIGCDTGRRIILSQPCQLVERGHDHRANPAPEDILFIVFQSIFEVFLLCLAGFTLSAKGIVDKPTSKALNHINIFTPSESLLFSKVAFFLTPGMSVFLRRISTDTITSSQTASAMVIPIFFVVVTGPSGVVAHSLARACRLKRSQVNYATAASMFMNSNSLPATIMQSLTTVPILNWGPDDTCLVVRLLISSSLAHLAPAPTNLPGETPTVVITLLARMVVAPLIITPMIVLVSRLGWGGEVFEDPVFIVSSMLLVSSPPALTLAQISQRAKKSPTGTTTTGASAPADTTHATAFSPFERLLPNRLLVVPRPHTAHHDHVVACIQRAWWLFTAVSLLYHMAIDLLYRAGMNAGMHATTFVLPLCR</sequence>
<dbReference type="EMBL" id="JAGFBS010000055">
    <property type="protein sequence ID" value="KAG6370185.1"/>
    <property type="molecule type" value="Genomic_DNA"/>
</dbReference>
<evidence type="ECO:0000256" key="1">
    <source>
        <dbReference type="SAM" id="MobiDB-lite"/>
    </source>
</evidence>
<dbReference type="AlphaFoldDB" id="A0A8I2YE43"/>
<accession>A0A8I2YE43</accession>
<reference evidence="3" key="1">
    <citation type="submission" date="2021-03" db="EMBL/GenBank/DDBJ databases">
        <title>Evolutionary innovations through gain and loss of genes in the ectomycorrhizal Boletales.</title>
        <authorList>
            <person name="Wu G."/>
            <person name="Miyauchi S."/>
            <person name="Morin E."/>
            <person name="Yang Z.-L."/>
            <person name="Xu J."/>
            <person name="Martin F.M."/>
        </authorList>
    </citation>
    <scope>NUCLEOTIDE SEQUENCE</scope>
    <source>
        <strain evidence="3">BR01</strain>
    </source>
</reference>
<keyword evidence="4" id="KW-1185">Reference proteome</keyword>
<protein>
    <submittedName>
        <fullName evidence="3">Uncharacterized protein</fullName>
    </submittedName>
</protein>
<keyword evidence="2" id="KW-1133">Transmembrane helix</keyword>
<feature type="transmembrane region" description="Helical" evidence="2">
    <location>
        <begin position="217"/>
        <end position="236"/>
    </location>
</feature>
<organism evidence="3 4">
    <name type="scientific">Boletus reticuloceps</name>
    <dbReference type="NCBI Taxonomy" id="495285"/>
    <lineage>
        <taxon>Eukaryota</taxon>
        <taxon>Fungi</taxon>
        <taxon>Dikarya</taxon>
        <taxon>Basidiomycota</taxon>
        <taxon>Agaricomycotina</taxon>
        <taxon>Agaricomycetes</taxon>
        <taxon>Agaricomycetidae</taxon>
        <taxon>Boletales</taxon>
        <taxon>Boletineae</taxon>
        <taxon>Boletaceae</taxon>
        <taxon>Boletoideae</taxon>
        <taxon>Boletus</taxon>
    </lineage>
</organism>
<dbReference type="PANTHER" id="PTHR31794:SF2">
    <property type="entry name" value="AUXIN EFFLUX TRANSPORTER FAMILY PROTEIN (EUROFUNG)"/>
    <property type="match status" value="1"/>
</dbReference>
<keyword evidence="2" id="KW-0472">Membrane</keyword>
<feature type="compositionally biased region" description="Low complexity" evidence="1">
    <location>
        <begin position="276"/>
        <end position="291"/>
    </location>
</feature>
<evidence type="ECO:0000256" key="2">
    <source>
        <dbReference type="SAM" id="Phobius"/>
    </source>
</evidence>
<name>A0A8I2YE43_9AGAM</name>
<evidence type="ECO:0000313" key="4">
    <source>
        <dbReference type="Proteomes" id="UP000683000"/>
    </source>
</evidence>
<feature type="transmembrane region" description="Helical" evidence="2">
    <location>
        <begin position="36"/>
        <end position="63"/>
    </location>
</feature>
<dbReference type="PANTHER" id="PTHR31794">
    <property type="entry name" value="AUXIN EFFLUX TRANSPORTER FAMILY PROTEIN (EUROFUNG)"/>
    <property type="match status" value="1"/>
</dbReference>
<evidence type="ECO:0000313" key="3">
    <source>
        <dbReference type="EMBL" id="KAG6370185.1"/>
    </source>
</evidence>
<gene>
    <name evidence="3" type="ORF">JVT61DRAFT_12332</name>
</gene>
<feature type="transmembrane region" description="Helical" evidence="2">
    <location>
        <begin position="248"/>
        <end position="267"/>
    </location>
</feature>
<keyword evidence="2" id="KW-0812">Transmembrane</keyword>
<dbReference type="OrthoDB" id="2499604at2759"/>